<evidence type="ECO:0008006" key="2">
    <source>
        <dbReference type="Google" id="ProtNLM"/>
    </source>
</evidence>
<proteinExistence type="predicted"/>
<name>A0A0F9WN44_9ZZZZ</name>
<sequence>MDEMQVTCPACGALLGVPPDAAGRSVRCGSCRHRFQIPATDSLSEDDIASLLDAADDKVDLAEQAHVDADEEPSLGSTIVASESIDRPTGVRLAKLGPSAAMFEFPAKLLREASFRCTMPRTCMRCGARAHLRPHVIVFASSLADKEALRSLLASGVLICCEPDIDRLYGADLLKHLPHVPNASPPADQPMPYWMCDMCNPEGLVVGQIIEHARTGEKICRLRVANIHRAQEFLTDAGGSEADLAMLAKASDVAQENPWDQVPLVVRQRLEQWFKAEPDEHFIAYVPDRDLSRTEEGMAGLVVSDRRVVYHSHLRHKEAPNTEPIELELAMTRDEGLLKIRTVHWAVRRIAVDREGVRHLRRALMLGKFKAAWR</sequence>
<protein>
    <recommendedName>
        <fullName evidence="2">Zinc finger/thioredoxin putative domain-containing protein</fullName>
    </recommendedName>
</protein>
<dbReference type="AlphaFoldDB" id="A0A0F9WN44"/>
<reference evidence="1" key="1">
    <citation type="journal article" date="2015" name="Nature">
        <title>Complex archaea that bridge the gap between prokaryotes and eukaryotes.</title>
        <authorList>
            <person name="Spang A."/>
            <person name="Saw J.H."/>
            <person name="Jorgensen S.L."/>
            <person name="Zaremba-Niedzwiedzka K."/>
            <person name="Martijn J."/>
            <person name="Lind A.E."/>
            <person name="van Eijk R."/>
            <person name="Schleper C."/>
            <person name="Guy L."/>
            <person name="Ettema T.J."/>
        </authorList>
    </citation>
    <scope>NUCLEOTIDE SEQUENCE</scope>
</reference>
<evidence type="ECO:0000313" key="1">
    <source>
        <dbReference type="EMBL" id="KKN80063.1"/>
    </source>
</evidence>
<accession>A0A0F9WN44</accession>
<comment type="caution">
    <text evidence="1">The sequence shown here is derived from an EMBL/GenBank/DDBJ whole genome shotgun (WGS) entry which is preliminary data.</text>
</comment>
<gene>
    <name evidence="1" type="ORF">LCGC14_0333510</name>
</gene>
<dbReference type="EMBL" id="LAZR01000237">
    <property type="protein sequence ID" value="KKN80063.1"/>
    <property type="molecule type" value="Genomic_DNA"/>
</dbReference>
<organism evidence="1">
    <name type="scientific">marine sediment metagenome</name>
    <dbReference type="NCBI Taxonomy" id="412755"/>
    <lineage>
        <taxon>unclassified sequences</taxon>
        <taxon>metagenomes</taxon>
        <taxon>ecological metagenomes</taxon>
    </lineage>
</organism>